<proteinExistence type="predicted"/>
<feature type="compositionally biased region" description="Basic and acidic residues" evidence="3">
    <location>
        <begin position="472"/>
        <end position="486"/>
    </location>
</feature>
<dbReference type="InterPro" id="IPR006086">
    <property type="entry name" value="XPG-I_dom"/>
</dbReference>
<dbReference type="PRINTS" id="PR00853">
    <property type="entry name" value="XPGRADSUPER"/>
</dbReference>
<accession>A0ABM1EB61</accession>
<dbReference type="GeneID" id="106810560"/>
<organism evidence="6 7">
    <name type="scientific">Priapulus caudatus</name>
    <name type="common">Priapulid worm</name>
    <dbReference type="NCBI Taxonomy" id="37621"/>
    <lineage>
        <taxon>Eukaryota</taxon>
        <taxon>Metazoa</taxon>
        <taxon>Ecdysozoa</taxon>
        <taxon>Scalidophora</taxon>
        <taxon>Priapulida</taxon>
        <taxon>Priapulimorpha</taxon>
        <taxon>Priapulimorphida</taxon>
        <taxon>Priapulidae</taxon>
        <taxon>Priapulus</taxon>
    </lineage>
</organism>
<feature type="region of interest" description="Disordered" evidence="3">
    <location>
        <begin position="466"/>
        <end position="488"/>
    </location>
</feature>
<reference evidence="7" key="1">
    <citation type="submission" date="2025-08" db="UniProtKB">
        <authorList>
            <consortium name="RefSeq"/>
        </authorList>
    </citation>
    <scope>IDENTIFICATION</scope>
</reference>
<dbReference type="SMART" id="SM00484">
    <property type="entry name" value="XPGI"/>
    <property type="match status" value="1"/>
</dbReference>
<sequence length="1094" mass="120227">MGVKGLWDILDPVQKYTTLQDLEGQTLAVDMSAWVVENQLQGVQRHLLNAHVRNLFFRVSYMIRHNIKLVFVTEGTAPAVKASTIAKRREKLPCHSESKQPSNGHPNMKRNYLKGLSKPCCTLLEHMGIPCVTSTGEAEATCALLNQLGLADAVITEDGDAFLYGARTVYRNFSISKDAHVDAYTTDDIERSLGLSRRHLVALALLIGCDYHDGVPHIGKEKALLLFKTLGEDDPLDRFKRWTNDRWFNDLPTAESIGKLKHCVRCKHPGQKRQHQKTGCIHCSSAISCVPSDDGYECKCEWHQQKVIADKHAVELRVRKEALTVPGFPSDEIIKEFLNFNEDMPKEPFVWRRPKLDMIVGMLGAQLHWDPVDVVKKVIPLITAWDLQDIATRGRTNPQHMKPIRIVQSRVAQGIDSLEVEWEKLDGDRWTTSSYYSTVESEKSFSTAYPDMAKAFFDELLAKRAKKKSKRKNENGKKKKDGDKHSKVAIGTQNTLEKNSIGCSDDIESLTHGLQRVGLSGHKMTENVLEVRKKVSLVELGKSARDEKTCDRVRKPAEDGVYNTIANRESRDTETIELQPDTSFTSVFEGKDDRRFISTFDLQPCSSKRDGTSLLPYQGTDPEDAQQREAGCISEESSDDGEDGGLLQRIMARRKAADTLTSGDGRAPTAAAICHVGDTRLASSGDRIRLVDDSDGDGTVLLTSSDESDAGEIVNGGTEKGKTKVLTYCGQETRSESSVAVVEAVNGICTTTEAESGFASEPRKIISGTLSATNRLGAVGDGTGNHNMDSDQLVVCTQSWKKASTCQGENLKQLFYTKTGDPVADSNRREESTFLSALRAEVDVRTTPLQLHPPAGRQTGCCASSPYNASDDLFASYAEVTPTRTLCPSDATSGCASGLRDCNTTRYPPIPEFISTPVVCMLDSTEQSPMLECTHTKIKHSTSTPNLLEGGHAELRKFVYSKGIHGERDAFSPTGNRNVCHDLAPEGAACPHCSANVTTTLHAPTCRIRIDGNPRPTTVSSENLCRVNIPPGNAQQMIEFGLTVSSAGINTSIESLATVVAASEDQASNVCSYFDNVDDSPLPLAERLKRRLNK</sequence>
<dbReference type="PANTHER" id="PTHR11081:SF70">
    <property type="entry name" value="FLAP ENDONUCLEASE GEN HOMOLOG 1"/>
    <property type="match status" value="1"/>
</dbReference>
<dbReference type="InterPro" id="IPR036279">
    <property type="entry name" value="5-3_exonuclease_C_sf"/>
</dbReference>
<dbReference type="RefSeq" id="XP_014669432.1">
    <property type="nucleotide sequence ID" value="XM_014813946.1"/>
</dbReference>
<evidence type="ECO:0000256" key="2">
    <source>
        <dbReference type="ARBA" id="ARBA00022801"/>
    </source>
</evidence>
<feature type="domain" description="XPG-I" evidence="4">
    <location>
        <begin position="125"/>
        <end position="195"/>
    </location>
</feature>
<keyword evidence="1" id="KW-0540">Nuclease</keyword>
<protein>
    <submittedName>
        <fullName evidence="7">Flap endonuclease GEN-like isoform X1</fullName>
    </submittedName>
</protein>
<dbReference type="SUPFAM" id="SSF47807">
    <property type="entry name" value="5' to 3' exonuclease, C-terminal subdomain"/>
    <property type="match status" value="1"/>
</dbReference>
<dbReference type="CDD" id="cd09869">
    <property type="entry name" value="PIN_GEN1"/>
    <property type="match status" value="1"/>
</dbReference>
<dbReference type="InterPro" id="IPR006085">
    <property type="entry name" value="XPG_DNA_repair_N"/>
</dbReference>
<keyword evidence="6" id="KW-1185">Reference proteome</keyword>
<evidence type="ECO:0000259" key="4">
    <source>
        <dbReference type="SMART" id="SM00484"/>
    </source>
</evidence>
<feature type="region of interest" description="Disordered" evidence="3">
    <location>
        <begin position="91"/>
        <end position="110"/>
    </location>
</feature>
<evidence type="ECO:0000256" key="3">
    <source>
        <dbReference type="SAM" id="MobiDB-lite"/>
    </source>
</evidence>
<evidence type="ECO:0000313" key="6">
    <source>
        <dbReference type="Proteomes" id="UP000695022"/>
    </source>
</evidence>
<evidence type="ECO:0000256" key="1">
    <source>
        <dbReference type="ARBA" id="ARBA00022722"/>
    </source>
</evidence>
<evidence type="ECO:0000313" key="7">
    <source>
        <dbReference type="RefSeq" id="XP_014669432.1"/>
    </source>
</evidence>
<dbReference type="Proteomes" id="UP000695022">
    <property type="component" value="Unplaced"/>
</dbReference>
<dbReference type="Gene3D" id="3.40.50.1010">
    <property type="entry name" value="5'-nuclease"/>
    <property type="match status" value="1"/>
</dbReference>
<dbReference type="InterPro" id="IPR029060">
    <property type="entry name" value="PIN-like_dom_sf"/>
</dbReference>
<dbReference type="Pfam" id="PF18704">
    <property type="entry name" value="Chromo_2"/>
    <property type="match status" value="1"/>
</dbReference>
<dbReference type="SUPFAM" id="SSF88723">
    <property type="entry name" value="PIN domain-like"/>
    <property type="match status" value="1"/>
</dbReference>
<evidence type="ECO:0000259" key="5">
    <source>
        <dbReference type="SMART" id="SM00485"/>
    </source>
</evidence>
<dbReference type="Gene3D" id="1.10.150.20">
    <property type="entry name" value="5' to 3' exonuclease, C-terminal subdomain"/>
    <property type="match status" value="1"/>
</dbReference>
<dbReference type="InterPro" id="IPR041012">
    <property type="entry name" value="GEN_chromo"/>
</dbReference>
<keyword evidence="2" id="KW-0378">Hydrolase</keyword>
<dbReference type="Pfam" id="PF00752">
    <property type="entry name" value="XPG_N"/>
    <property type="match status" value="1"/>
</dbReference>
<dbReference type="PANTHER" id="PTHR11081">
    <property type="entry name" value="FLAP ENDONUCLEASE FAMILY MEMBER"/>
    <property type="match status" value="1"/>
</dbReference>
<dbReference type="Pfam" id="PF00867">
    <property type="entry name" value="XPG_I"/>
    <property type="match status" value="1"/>
</dbReference>
<dbReference type="SMART" id="SM00485">
    <property type="entry name" value="XPGN"/>
    <property type="match status" value="1"/>
</dbReference>
<name>A0ABM1EB61_PRICU</name>
<dbReference type="InterPro" id="IPR006084">
    <property type="entry name" value="XPG/Rad2"/>
</dbReference>
<feature type="domain" description="XPG N-terminal" evidence="5">
    <location>
        <begin position="1"/>
        <end position="98"/>
    </location>
</feature>
<gene>
    <name evidence="7" type="primary">LOC106810560</name>
</gene>